<dbReference type="OrthoDB" id="9803988at2"/>
<evidence type="ECO:0000313" key="6">
    <source>
        <dbReference type="EMBL" id="SDX25965.1"/>
    </source>
</evidence>
<dbReference type="AlphaFoldDB" id="A0A1H3A8R7"/>
<feature type="signal peptide" evidence="4">
    <location>
        <begin position="1"/>
        <end position="28"/>
    </location>
</feature>
<feature type="chain" id="PRO_5011581316" evidence="4">
    <location>
        <begin position="29"/>
        <end position="524"/>
    </location>
</feature>
<dbReference type="GO" id="GO:1904680">
    <property type="term" value="F:peptide transmembrane transporter activity"/>
    <property type="evidence" value="ECO:0007669"/>
    <property type="project" value="TreeGrafter"/>
</dbReference>
<keyword evidence="3 4" id="KW-0732">Signal</keyword>
<dbReference type="Gene3D" id="3.40.190.10">
    <property type="entry name" value="Periplasmic binding protein-like II"/>
    <property type="match status" value="1"/>
</dbReference>
<name>A0A1H3A8R7_9RHOB</name>
<dbReference type="SUPFAM" id="SSF53850">
    <property type="entry name" value="Periplasmic binding protein-like II"/>
    <property type="match status" value="1"/>
</dbReference>
<dbReference type="PANTHER" id="PTHR30290">
    <property type="entry name" value="PERIPLASMIC BINDING COMPONENT OF ABC TRANSPORTER"/>
    <property type="match status" value="1"/>
</dbReference>
<sequence length="524" mass="59618">MITRRTLNKSLMSVSALALASAPTALIAQDRPAIRIAVDNLWRTMAPLNGLSTTGNRININFYEALTEVDWFNDPSGATVIPKLALSWKRDGNVWQFKLREGVMFHHGEEMTAEDVAFTLSHERLRADDAYEPRGAIFSSNIVRVEAVDRYTVEIETDSPDPNMAQKLSNHHAKVVPKAHYLEVGVDAFGQMPIGTGPYKVTLFRPGEVMTMDAFEDYWGDQPAAASLEWRIVPEYAGRIAGVVAGDYDFAVNVPFDQQEQVRGYDNINLINTVAPNYVMFAFNTRPDPEDNPLVDVRLRHAMIQSVDMETIVKVLFGDETFFPTIPFNFPDYGDFYDPDMVDPHPYDVEAARALIAETDYDGEELIWHITRGFYDNYETAAEIMIAQWAEVGINVKMVVVDNFSLAYQRPFHLLNMSNGTDFIPGDPYRPLWLDWNPGSTRASADWKVWDPTDKFVELGEKFVKAVEFEERRDAYLALSKEWQDVTPGMYMWKRLFSYVHRTGVDWAPAAGEMRMYGNYLTVS</sequence>
<dbReference type="Gene3D" id="3.90.76.10">
    <property type="entry name" value="Dipeptide-binding Protein, Domain 1"/>
    <property type="match status" value="1"/>
</dbReference>
<evidence type="ECO:0000259" key="5">
    <source>
        <dbReference type="Pfam" id="PF00496"/>
    </source>
</evidence>
<dbReference type="Proteomes" id="UP000199441">
    <property type="component" value="Unassembled WGS sequence"/>
</dbReference>
<evidence type="ECO:0000313" key="7">
    <source>
        <dbReference type="Proteomes" id="UP000199441"/>
    </source>
</evidence>
<dbReference type="InterPro" id="IPR039424">
    <property type="entry name" value="SBP_5"/>
</dbReference>
<gene>
    <name evidence="6" type="ORF">SAMN04488001_2781</name>
</gene>
<comment type="subcellular location">
    <subcellularLocation>
        <location evidence="1">Periplasm</location>
    </subcellularLocation>
</comment>
<keyword evidence="7" id="KW-1185">Reference proteome</keyword>
<dbReference type="RefSeq" id="WP_089947539.1">
    <property type="nucleotide sequence ID" value="NZ_FNOI01000005.1"/>
</dbReference>
<accession>A0A1H3A8R7</accession>
<dbReference type="GO" id="GO:0015833">
    <property type="term" value="P:peptide transport"/>
    <property type="evidence" value="ECO:0007669"/>
    <property type="project" value="TreeGrafter"/>
</dbReference>
<protein>
    <submittedName>
        <fullName evidence="6">Peptide/nickel transport system substrate-binding protein</fullName>
    </submittedName>
</protein>
<proteinExistence type="inferred from homology"/>
<comment type="similarity">
    <text evidence="2">Belongs to the bacterial solute-binding protein 5 family.</text>
</comment>
<reference evidence="7" key="1">
    <citation type="submission" date="2016-10" db="EMBL/GenBank/DDBJ databases">
        <authorList>
            <person name="Varghese N."/>
            <person name="Submissions S."/>
        </authorList>
    </citation>
    <scope>NUCLEOTIDE SEQUENCE [LARGE SCALE GENOMIC DNA]</scope>
    <source>
        <strain evidence="7">DSM 26922</strain>
    </source>
</reference>
<evidence type="ECO:0000256" key="3">
    <source>
        <dbReference type="ARBA" id="ARBA00022729"/>
    </source>
</evidence>
<evidence type="ECO:0000256" key="1">
    <source>
        <dbReference type="ARBA" id="ARBA00004418"/>
    </source>
</evidence>
<feature type="domain" description="Solute-binding protein family 5" evidence="5">
    <location>
        <begin position="79"/>
        <end position="436"/>
    </location>
</feature>
<evidence type="ECO:0000256" key="4">
    <source>
        <dbReference type="SAM" id="SignalP"/>
    </source>
</evidence>
<dbReference type="PANTHER" id="PTHR30290:SF38">
    <property type="entry name" value="D,D-DIPEPTIDE-BINDING PERIPLASMIC PROTEIN DDPA-RELATED"/>
    <property type="match status" value="1"/>
</dbReference>
<dbReference type="STRING" id="670155.SAMN04488001_2781"/>
<dbReference type="Gene3D" id="3.10.105.10">
    <property type="entry name" value="Dipeptide-binding Protein, Domain 3"/>
    <property type="match status" value="1"/>
</dbReference>
<evidence type="ECO:0000256" key="2">
    <source>
        <dbReference type="ARBA" id="ARBA00005695"/>
    </source>
</evidence>
<dbReference type="Pfam" id="PF00496">
    <property type="entry name" value="SBP_bac_5"/>
    <property type="match status" value="1"/>
</dbReference>
<dbReference type="EMBL" id="FNOI01000005">
    <property type="protein sequence ID" value="SDX25965.1"/>
    <property type="molecule type" value="Genomic_DNA"/>
</dbReference>
<organism evidence="6 7">
    <name type="scientific">Litoreibacter albidus</name>
    <dbReference type="NCBI Taxonomy" id="670155"/>
    <lineage>
        <taxon>Bacteria</taxon>
        <taxon>Pseudomonadati</taxon>
        <taxon>Pseudomonadota</taxon>
        <taxon>Alphaproteobacteria</taxon>
        <taxon>Rhodobacterales</taxon>
        <taxon>Roseobacteraceae</taxon>
        <taxon>Litoreibacter</taxon>
    </lineage>
</organism>
<dbReference type="InterPro" id="IPR000914">
    <property type="entry name" value="SBP_5_dom"/>
</dbReference>